<dbReference type="Gene3D" id="1.25.40.10">
    <property type="entry name" value="Tetratricopeptide repeat domain"/>
    <property type="match status" value="2"/>
</dbReference>
<feature type="repeat" description="PPR" evidence="3">
    <location>
        <begin position="290"/>
        <end position="324"/>
    </location>
</feature>
<reference evidence="4 5" key="1">
    <citation type="submission" date="2024-01" db="EMBL/GenBank/DDBJ databases">
        <title>Genome assemblies of Stephania.</title>
        <authorList>
            <person name="Yang L."/>
        </authorList>
    </citation>
    <scope>NUCLEOTIDE SEQUENCE [LARGE SCALE GENOMIC DNA]</scope>
    <source>
        <strain evidence="4">YNDBR</strain>
        <tissue evidence="4">Leaf</tissue>
    </source>
</reference>
<protein>
    <recommendedName>
        <fullName evidence="6">Pentatricopeptide repeat-containing protein</fullName>
    </recommendedName>
</protein>
<accession>A0AAP0PHV9</accession>
<dbReference type="PANTHER" id="PTHR47939">
    <property type="entry name" value="MEMBRANE-ASSOCIATED SALT-INDUCIBLE PROTEIN-LIKE"/>
    <property type="match status" value="1"/>
</dbReference>
<evidence type="ECO:0000256" key="3">
    <source>
        <dbReference type="PROSITE-ProRule" id="PRU00708"/>
    </source>
</evidence>
<evidence type="ECO:0000256" key="2">
    <source>
        <dbReference type="ARBA" id="ARBA00022737"/>
    </source>
</evidence>
<keyword evidence="2" id="KW-0677">Repeat</keyword>
<evidence type="ECO:0008006" key="6">
    <source>
        <dbReference type="Google" id="ProtNLM"/>
    </source>
</evidence>
<evidence type="ECO:0000256" key="1">
    <source>
        <dbReference type="ARBA" id="ARBA00007626"/>
    </source>
</evidence>
<dbReference type="PROSITE" id="PS51375">
    <property type="entry name" value="PPR"/>
    <property type="match status" value="3"/>
</dbReference>
<evidence type="ECO:0000313" key="5">
    <source>
        <dbReference type="Proteomes" id="UP001420932"/>
    </source>
</evidence>
<dbReference type="NCBIfam" id="TIGR00756">
    <property type="entry name" value="PPR"/>
    <property type="match status" value="2"/>
</dbReference>
<dbReference type="AlphaFoldDB" id="A0AAP0PHV9"/>
<name>A0AAP0PHV9_9MAGN</name>
<feature type="repeat" description="PPR" evidence="3">
    <location>
        <begin position="185"/>
        <end position="219"/>
    </location>
</feature>
<gene>
    <name evidence="4" type="ORF">Syun_011085</name>
</gene>
<comment type="similarity">
    <text evidence="1">Belongs to the PPR family. P subfamily.</text>
</comment>
<keyword evidence="5" id="KW-1185">Reference proteome</keyword>
<dbReference type="InterPro" id="IPR050667">
    <property type="entry name" value="PPR-containing_protein"/>
</dbReference>
<evidence type="ECO:0000313" key="4">
    <source>
        <dbReference type="EMBL" id="KAK9141685.1"/>
    </source>
</evidence>
<dbReference type="EMBL" id="JBBNAF010000005">
    <property type="protein sequence ID" value="KAK9141685.1"/>
    <property type="molecule type" value="Genomic_DNA"/>
</dbReference>
<proteinExistence type="inferred from homology"/>
<organism evidence="4 5">
    <name type="scientific">Stephania yunnanensis</name>
    <dbReference type="NCBI Taxonomy" id="152371"/>
    <lineage>
        <taxon>Eukaryota</taxon>
        <taxon>Viridiplantae</taxon>
        <taxon>Streptophyta</taxon>
        <taxon>Embryophyta</taxon>
        <taxon>Tracheophyta</taxon>
        <taxon>Spermatophyta</taxon>
        <taxon>Magnoliopsida</taxon>
        <taxon>Ranunculales</taxon>
        <taxon>Menispermaceae</taxon>
        <taxon>Menispermoideae</taxon>
        <taxon>Cissampelideae</taxon>
        <taxon>Stephania</taxon>
    </lineage>
</organism>
<dbReference type="Pfam" id="PF01535">
    <property type="entry name" value="PPR"/>
    <property type="match status" value="1"/>
</dbReference>
<feature type="repeat" description="PPR" evidence="3">
    <location>
        <begin position="325"/>
        <end position="359"/>
    </location>
</feature>
<dbReference type="InterPro" id="IPR002885">
    <property type="entry name" value="PPR_rpt"/>
</dbReference>
<dbReference type="InterPro" id="IPR011990">
    <property type="entry name" value="TPR-like_helical_dom_sf"/>
</dbReference>
<dbReference type="PANTHER" id="PTHR47939:SF7">
    <property type="entry name" value="REPEAT-CONTAINING PROTEIN, PUTATIVE-RELATED"/>
    <property type="match status" value="1"/>
</dbReference>
<comment type="caution">
    <text evidence="4">The sequence shown here is derived from an EMBL/GenBank/DDBJ whole genome shotgun (WGS) entry which is preliminary data.</text>
</comment>
<sequence>MTQFEGKSLNMQSLRPFRRLCTATNAAAAAAATAVVSTHIPKAGPFDDPALIKLKKERDPDKLFELFKANAHNRLVVENRFAFEDTVSKLAGARRFDYIENLLEHQKALPQGRREGFVVRIIILYGKAGMTRHAVETFHNMDLFGCSRTVKSFNAAIKVLSQTRDLEAVHSFINEVPAKYGIAPDIFSLNIVVKAFCEMGFLDSAYMVMIELEKVGIIPDVITYTTLISFFYEKNRCEIGNGLWNLMILRKCFPNLTTFNVRIQYLVKRRRAWQANSLMGMMRFIGINPDEVTYNLVIKGFFQAGYIDMAKRVFSALHGEGNKPNCKVYQTMIHYLCKSGEFDLAYTFCKDSMSNNWFPSADTICKLLEGLLRNSKHGQAKAIMKMVKRRIPPFPVKELKIFECILSQSPKVE</sequence>
<dbReference type="Proteomes" id="UP001420932">
    <property type="component" value="Unassembled WGS sequence"/>
</dbReference>
<dbReference type="Pfam" id="PF13041">
    <property type="entry name" value="PPR_2"/>
    <property type="match status" value="2"/>
</dbReference>